<dbReference type="InterPro" id="IPR043132">
    <property type="entry name" value="BCAT-like_C"/>
</dbReference>
<protein>
    <submittedName>
        <fullName evidence="2">Aminotransferase class IV</fullName>
    </submittedName>
</protein>
<dbReference type="RefSeq" id="WP_359775439.1">
    <property type="nucleotide sequence ID" value="NZ_JBEYRR010000002.1"/>
</dbReference>
<dbReference type="NCBIfam" id="NF006734">
    <property type="entry name" value="PRK09266.1"/>
    <property type="match status" value="1"/>
</dbReference>
<dbReference type="InterPro" id="IPR001544">
    <property type="entry name" value="Aminotrans_IV"/>
</dbReference>
<dbReference type="Pfam" id="PF01063">
    <property type="entry name" value="Aminotran_4"/>
    <property type="match status" value="1"/>
</dbReference>
<dbReference type="InterPro" id="IPR036038">
    <property type="entry name" value="Aminotransferase-like"/>
</dbReference>
<accession>A0ABV3LQ92</accession>
<feature type="compositionally biased region" description="Low complexity" evidence="1">
    <location>
        <begin position="112"/>
        <end position="128"/>
    </location>
</feature>
<name>A0ABV3LQ92_9ACTN</name>
<sequence length="318" mass="33438">MTTTAPVRRIEVDGRPATAENLLWPALNHPGHFTAMQVRGGKVRGIGHHLARLDAATRELFGHELDGERVRALIRHILRGDPGIPSVPGAPTDLGGSGHAGNPTAPGGSGHAGNPAAPANPTAPGGSADAIDNASLRIHVHAPAGHPSVMVTVRPPTVLPVALTDRAQSLMSVPYQRPFAHLKLLGGFAQARYGELARRAGFDDALLTGPGGEISEGAVTNIAFYDSTRDGPRIVWPNAPHLAGVTMRLLESRLPAAGLPTRHAPVTLADLPSYTGAFVTNAWGVSPVRRIDSVAYEIDEKVMARVAAVYEDVPWDTV</sequence>
<keyword evidence="2" id="KW-0808">Transferase</keyword>
<keyword evidence="2" id="KW-0032">Aminotransferase</keyword>
<evidence type="ECO:0000256" key="1">
    <source>
        <dbReference type="SAM" id="MobiDB-lite"/>
    </source>
</evidence>
<dbReference type="EMBL" id="JBEYRS010000002">
    <property type="protein sequence ID" value="MEW2361629.1"/>
    <property type="molecule type" value="Genomic_DNA"/>
</dbReference>
<gene>
    <name evidence="2" type="ORF">AB0887_06595</name>
</gene>
<feature type="region of interest" description="Disordered" evidence="1">
    <location>
        <begin position="81"/>
        <end position="130"/>
    </location>
</feature>
<dbReference type="Gene3D" id="3.20.10.10">
    <property type="entry name" value="D-amino Acid Aminotransferase, subunit A, domain 2"/>
    <property type="match status" value="1"/>
</dbReference>
<comment type="caution">
    <text evidence="2">The sequence shown here is derived from an EMBL/GenBank/DDBJ whole genome shotgun (WGS) entry which is preliminary data.</text>
</comment>
<reference evidence="2 3" key="1">
    <citation type="submission" date="2024-06" db="EMBL/GenBank/DDBJ databases">
        <title>The Natural Products Discovery Center: Release of the First 8490 Sequenced Strains for Exploring Actinobacteria Biosynthetic Diversity.</title>
        <authorList>
            <person name="Kalkreuter E."/>
            <person name="Kautsar S.A."/>
            <person name="Yang D."/>
            <person name="Bader C.D."/>
            <person name="Teijaro C.N."/>
            <person name="Fluegel L."/>
            <person name="Davis C.M."/>
            <person name="Simpson J.R."/>
            <person name="Lauterbach L."/>
            <person name="Steele A.D."/>
            <person name="Gui C."/>
            <person name="Meng S."/>
            <person name="Li G."/>
            <person name="Viehrig K."/>
            <person name="Ye F."/>
            <person name="Su P."/>
            <person name="Kiefer A.F."/>
            <person name="Nichols A."/>
            <person name="Cepeda A.J."/>
            <person name="Yan W."/>
            <person name="Fan B."/>
            <person name="Jiang Y."/>
            <person name="Adhikari A."/>
            <person name="Zheng C.-J."/>
            <person name="Schuster L."/>
            <person name="Cowan T.M."/>
            <person name="Smanski M.J."/>
            <person name="Chevrette M.G."/>
            <person name="De Carvalho L.P.S."/>
            <person name="Shen B."/>
        </authorList>
    </citation>
    <scope>NUCLEOTIDE SEQUENCE [LARGE SCALE GENOMIC DNA]</scope>
    <source>
        <strain evidence="2 3">NPDC047833</strain>
    </source>
</reference>
<keyword evidence="3" id="KW-1185">Reference proteome</keyword>
<dbReference type="Proteomes" id="UP001553843">
    <property type="component" value="Unassembled WGS sequence"/>
</dbReference>
<dbReference type="SUPFAM" id="SSF56752">
    <property type="entry name" value="D-aminoacid aminotransferase-like PLP-dependent enzymes"/>
    <property type="match status" value="1"/>
</dbReference>
<organism evidence="2 3">
    <name type="scientific">Streptomyces huasconensis</name>
    <dbReference type="NCBI Taxonomy" id="1854574"/>
    <lineage>
        <taxon>Bacteria</taxon>
        <taxon>Bacillati</taxon>
        <taxon>Actinomycetota</taxon>
        <taxon>Actinomycetes</taxon>
        <taxon>Kitasatosporales</taxon>
        <taxon>Streptomycetaceae</taxon>
        <taxon>Streptomyces</taxon>
    </lineage>
</organism>
<proteinExistence type="predicted"/>
<evidence type="ECO:0000313" key="2">
    <source>
        <dbReference type="EMBL" id="MEW2361629.1"/>
    </source>
</evidence>
<dbReference type="GO" id="GO:0008483">
    <property type="term" value="F:transaminase activity"/>
    <property type="evidence" value="ECO:0007669"/>
    <property type="project" value="UniProtKB-KW"/>
</dbReference>
<evidence type="ECO:0000313" key="3">
    <source>
        <dbReference type="Proteomes" id="UP001553843"/>
    </source>
</evidence>